<sequence length="452" mass="51415">MRLLTIMVICSTFLFAQQNEITSERKKRRSRLAAQMQNNSVLMIFSPEVKHKNSDIHYEYRTSSNLYYLTGITQPQTILIIEKQPQKVIEHLFIAPKDWYDEMWEGKRLTPQQAQNISGISSVHSHKKFSSFTQTLHATSQLYLEIEDAAWISRKLYDKYNGSAILLKKDTTSCKSLVANLRFLKSKYEIDCLRKAIVITESGLRKAVKMMTPGMYEYQIEAQIEYAYKENNADWGFPSIVAAGENAAILHYTKSQGVLEANDLVLMDVGAAYKYYSADITRTVPASGKFTVRQKQIYELVLQANIDALQAVKLGASLYDIHRRAVKTIKNGLYELGLTTKRDSDQYRIFFMHGTCHWLGLDTHDVAGDIKTISVGSVFTIEPGIYIGPNTITMARMFYGDDFAMKIASKVKEYMNTCVRIEDDIWMSENGPVVLSTGIPKAVTEIEELMAK</sequence>
<comment type="similarity">
    <text evidence="3">Belongs to the peptidase M24B family.</text>
</comment>
<name>A0A5S9IIY0_UABAM</name>
<dbReference type="InterPro" id="IPR052433">
    <property type="entry name" value="X-Pro_dipept-like"/>
</dbReference>
<feature type="domain" description="Aminopeptidase P N-terminal" evidence="8">
    <location>
        <begin position="21"/>
        <end position="153"/>
    </location>
</feature>
<dbReference type="Pfam" id="PF05195">
    <property type="entry name" value="AMP_N"/>
    <property type="match status" value="1"/>
</dbReference>
<keyword evidence="9" id="KW-0031">Aminopeptidase</keyword>
<dbReference type="GO" id="GO:0070006">
    <property type="term" value="F:metalloaminopeptidase activity"/>
    <property type="evidence" value="ECO:0007669"/>
    <property type="project" value="InterPro"/>
</dbReference>
<dbReference type="EMBL" id="AP019860">
    <property type="protein sequence ID" value="BBM82693.1"/>
    <property type="molecule type" value="Genomic_DNA"/>
</dbReference>
<dbReference type="Pfam" id="PF00557">
    <property type="entry name" value="Peptidase_M24"/>
    <property type="match status" value="1"/>
</dbReference>
<keyword evidence="5" id="KW-0479">Metal-binding</keyword>
<organism evidence="9 10">
    <name type="scientific">Uabimicrobium amorphum</name>
    <dbReference type="NCBI Taxonomy" id="2596890"/>
    <lineage>
        <taxon>Bacteria</taxon>
        <taxon>Pseudomonadati</taxon>
        <taxon>Planctomycetota</taxon>
        <taxon>Candidatus Uabimicrobiia</taxon>
        <taxon>Candidatus Uabimicrobiales</taxon>
        <taxon>Candidatus Uabimicrobiaceae</taxon>
        <taxon>Candidatus Uabimicrobium</taxon>
    </lineage>
</organism>
<dbReference type="InterPro" id="IPR029149">
    <property type="entry name" value="Creatin/AminoP/Spt16_N"/>
</dbReference>
<comment type="cofactor">
    <cofactor evidence="2">
        <name>Mn(2+)</name>
        <dbReference type="ChEBI" id="CHEBI:29035"/>
    </cofactor>
</comment>
<evidence type="ECO:0000313" key="9">
    <source>
        <dbReference type="EMBL" id="BBM82693.1"/>
    </source>
</evidence>
<dbReference type="InterPro" id="IPR007865">
    <property type="entry name" value="Aminopep_P_N"/>
</dbReference>
<dbReference type="Gene3D" id="3.40.350.10">
    <property type="entry name" value="Creatinase/prolidase N-terminal domain"/>
    <property type="match status" value="1"/>
</dbReference>
<dbReference type="GO" id="GO:0030145">
    <property type="term" value="F:manganese ion binding"/>
    <property type="evidence" value="ECO:0007669"/>
    <property type="project" value="InterPro"/>
</dbReference>
<keyword evidence="6" id="KW-0378">Hydrolase</keyword>
<dbReference type="InterPro" id="IPR036005">
    <property type="entry name" value="Creatinase/aminopeptidase-like"/>
</dbReference>
<proteinExistence type="inferred from homology"/>
<evidence type="ECO:0000313" key="10">
    <source>
        <dbReference type="Proteomes" id="UP000326354"/>
    </source>
</evidence>
<protein>
    <recommendedName>
        <fullName evidence="4">Xaa-Pro aminopeptidase</fullName>
        <ecNumber evidence="4">3.4.11.9</ecNumber>
    </recommendedName>
</protein>
<evidence type="ECO:0000256" key="3">
    <source>
        <dbReference type="ARBA" id="ARBA00008766"/>
    </source>
</evidence>
<dbReference type="KEGG" id="uam:UABAM_01036"/>
<dbReference type="SUPFAM" id="SSF55920">
    <property type="entry name" value="Creatinase/aminopeptidase"/>
    <property type="match status" value="1"/>
</dbReference>
<evidence type="ECO:0000256" key="2">
    <source>
        <dbReference type="ARBA" id="ARBA00001936"/>
    </source>
</evidence>
<dbReference type="PANTHER" id="PTHR43226">
    <property type="entry name" value="XAA-PRO AMINOPEPTIDASE 3"/>
    <property type="match status" value="1"/>
</dbReference>
<reference evidence="9 10" key="1">
    <citation type="submission" date="2019-08" db="EMBL/GenBank/DDBJ databases">
        <title>Complete genome sequence of Candidatus Uab amorphum.</title>
        <authorList>
            <person name="Shiratori T."/>
            <person name="Suzuki S."/>
            <person name="Kakizawa Y."/>
            <person name="Ishida K."/>
        </authorList>
    </citation>
    <scope>NUCLEOTIDE SEQUENCE [LARGE SCALE GENOMIC DNA]</scope>
    <source>
        <strain evidence="9 10">SRT547</strain>
    </source>
</reference>
<evidence type="ECO:0000259" key="8">
    <source>
        <dbReference type="SMART" id="SM01011"/>
    </source>
</evidence>
<dbReference type="GO" id="GO:0005829">
    <property type="term" value="C:cytosol"/>
    <property type="evidence" value="ECO:0007669"/>
    <property type="project" value="TreeGrafter"/>
</dbReference>
<keyword evidence="7" id="KW-0464">Manganese</keyword>
<dbReference type="Gene3D" id="3.90.230.10">
    <property type="entry name" value="Creatinase/methionine aminopeptidase superfamily"/>
    <property type="match status" value="1"/>
</dbReference>
<evidence type="ECO:0000256" key="1">
    <source>
        <dbReference type="ARBA" id="ARBA00001424"/>
    </source>
</evidence>
<dbReference type="SUPFAM" id="SSF53092">
    <property type="entry name" value="Creatinase/prolidase N-terminal domain"/>
    <property type="match status" value="1"/>
</dbReference>
<comment type="catalytic activity">
    <reaction evidence="1">
        <text>Release of any N-terminal amino acid, including proline, that is linked to proline, even from a dipeptide or tripeptide.</text>
        <dbReference type="EC" id="3.4.11.9"/>
    </reaction>
</comment>
<accession>A0A5S9IIY0</accession>
<dbReference type="GO" id="GO:0006508">
    <property type="term" value="P:proteolysis"/>
    <property type="evidence" value="ECO:0007669"/>
    <property type="project" value="TreeGrafter"/>
</dbReference>
<dbReference type="SMART" id="SM01011">
    <property type="entry name" value="AMP_N"/>
    <property type="match status" value="1"/>
</dbReference>
<dbReference type="EC" id="3.4.11.9" evidence="4"/>
<keyword evidence="10" id="KW-1185">Reference proteome</keyword>
<dbReference type="AlphaFoldDB" id="A0A5S9IIY0"/>
<gene>
    <name evidence="9" type="ORF">UABAM_01036</name>
</gene>
<dbReference type="OrthoDB" id="9806388at2"/>
<evidence type="ECO:0000256" key="7">
    <source>
        <dbReference type="ARBA" id="ARBA00023211"/>
    </source>
</evidence>
<dbReference type="PANTHER" id="PTHR43226:SF4">
    <property type="entry name" value="XAA-PRO AMINOPEPTIDASE 3"/>
    <property type="match status" value="1"/>
</dbReference>
<evidence type="ECO:0000256" key="6">
    <source>
        <dbReference type="ARBA" id="ARBA00022801"/>
    </source>
</evidence>
<evidence type="ECO:0000256" key="5">
    <source>
        <dbReference type="ARBA" id="ARBA00022723"/>
    </source>
</evidence>
<dbReference type="InterPro" id="IPR000994">
    <property type="entry name" value="Pept_M24"/>
</dbReference>
<keyword evidence="9" id="KW-0645">Protease</keyword>
<evidence type="ECO:0000256" key="4">
    <source>
        <dbReference type="ARBA" id="ARBA00012574"/>
    </source>
</evidence>
<dbReference type="RefSeq" id="WP_151966929.1">
    <property type="nucleotide sequence ID" value="NZ_AP019860.1"/>
</dbReference>
<dbReference type="Proteomes" id="UP000326354">
    <property type="component" value="Chromosome"/>
</dbReference>